<protein>
    <submittedName>
        <fullName evidence="1">Uncharacterized protein</fullName>
    </submittedName>
</protein>
<accession>A0ABQ6LQ19</accession>
<reference evidence="1 2" key="1">
    <citation type="submission" date="2023-04" db="EMBL/GenBank/DDBJ databases">
        <title>Marinoamorphus aggregata gen. nov., sp. Nov., isolate from tissue of brittle star Ophioplocus japonicus.</title>
        <authorList>
            <person name="Kawano K."/>
            <person name="Sawayama S."/>
            <person name="Nakagawa S."/>
        </authorList>
    </citation>
    <scope>NUCLEOTIDE SEQUENCE [LARGE SCALE GENOMIC DNA]</scope>
    <source>
        <strain evidence="1 2">NKW23</strain>
    </source>
</reference>
<dbReference type="Proteomes" id="UP001239909">
    <property type="component" value="Unassembled WGS sequence"/>
</dbReference>
<dbReference type="EMBL" id="BSYI01000042">
    <property type="protein sequence ID" value="GMG84761.1"/>
    <property type="molecule type" value="Genomic_DNA"/>
</dbReference>
<keyword evidence="2" id="KW-1185">Reference proteome</keyword>
<organism evidence="1 2">
    <name type="scientific">Paralimibaculum aggregatum</name>
    <dbReference type="NCBI Taxonomy" id="3036245"/>
    <lineage>
        <taxon>Bacteria</taxon>
        <taxon>Pseudomonadati</taxon>
        <taxon>Pseudomonadota</taxon>
        <taxon>Alphaproteobacteria</taxon>
        <taxon>Rhodobacterales</taxon>
        <taxon>Paracoccaceae</taxon>
        <taxon>Paralimibaculum</taxon>
    </lineage>
</organism>
<comment type="caution">
    <text evidence="1">The sequence shown here is derived from an EMBL/GenBank/DDBJ whole genome shotgun (WGS) entry which is preliminary data.</text>
</comment>
<evidence type="ECO:0000313" key="1">
    <source>
        <dbReference type="EMBL" id="GMG84761.1"/>
    </source>
</evidence>
<evidence type="ECO:0000313" key="2">
    <source>
        <dbReference type="Proteomes" id="UP001239909"/>
    </source>
</evidence>
<sequence>MTIDCQGKGIGATLQALKKLREHWVLIAALVSALFWARDLVVLHARLPEEVSRQGAAVAALGTRVTGIELALGLAAPGGLPPMGGGGLSGPGAGQAGRWTALAWRSALAADPHCAPERLSGELVDAAGRRHALPARIRPDLPETGGGALGLGVKPHARMGVGQARFRLQVSHRCRGRIRAELTPWFPFLLQPGVAPAAAMP</sequence>
<dbReference type="RefSeq" id="WP_285673862.1">
    <property type="nucleotide sequence ID" value="NZ_BSYI01000042.1"/>
</dbReference>
<name>A0ABQ6LQ19_9RHOB</name>
<gene>
    <name evidence="1" type="ORF">LNKW23_39770</name>
</gene>
<proteinExistence type="predicted"/>